<dbReference type="OrthoDB" id="46529at2759"/>
<dbReference type="Proteomes" id="UP000033483">
    <property type="component" value="Unassembled WGS sequence"/>
</dbReference>
<dbReference type="CDD" id="cd03443">
    <property type="entry name" value="PaaI_thioesterase"/>
    <property type="match status" value="1"/>
</dbReference>
<name>A0A0F4ZJ96_9PEZI</name>
<evidence type="ECO:0000313" key="4">
    <source>
        <dbReference type="EMBL" id="KKA30166.1"/>
    </source>
</evidence>
<reference evidence="4 5" key="1">
    <citation type="submission" date="2015-03" db="EMBL/GenBank/DDBJ databases">
        <authorList>
            <person name="Radwan O."/>
            <person name="Al-Naeli F.A."/>
            <person name="Rendon G.A."/>
            <person name="Fields C."/>
        </authorList>
    </citation>
    <scope>NUCLEOTIDE SEQUENCE [LARGE SCALE GENOMIC DNA]</scope>
    <source>
        <strain evidence="4">CR-DP1</strain>
    </source>
</reference>
<dbReference type="Gene3D" id="3.10.129.10">
    <property type="entry name" value="Hotdog Thioesterase"/>
    <property type="match status" value="1"/>
</dbReference>
<feature type="domain" description="Thioesterase" evidence="3">
    <location>
        <begin position="64"/>
        <end position="133"/>
    </location>
</feature>
<evidence type="ECO:0000313" key="5">
    <source>
        <dbReference type="Proteomes" id="UP000033483"/>
    </source>
</evidence>
<dbReference type="SUPFAM" id="SSF54637">
    <property type="entry name" value="Thioesterase/thiol ester dehydrase-isomerase"/>
    <property type="match status" value="1"/>
</dbReference>
<dbReference type="Pfam" id="PF03061">
    <property type="entry name" value="4HBT"/>
    <property type="match status" value="1"/>
</dbReference>
<evidence type="ECO:0000256" key="1">
    <source>
        <dbReference type="ARBA" id="ARBA00008324"/>
    </source>
</evidence>
<sequence length="164" mass="17769">MSAADAESDAVILAHVLDYHTTRCMQSPIYQFLLSEVTFTHASRGLFRARMPVRACHLNHSRSIHGSVSATVVDWAGGLAIAAWDRRDQTGPSVDINVSYLGTCADGIVEIEGRVDRVGSNLGFTSVGMWKVDAEGNRGTPVMLGRHTKFLRFSKPGPVDKIGA</sequence>
<evidence type="ECO:0000259" key="3">
    <source>
        <dbReference type="Pfam" id="PF03061"/>
    </source>
</evidence>
<dbReference type="PANTHER" id="PTHR21660">
    <property type="entry name" value="THIOESTERASE SUPERFAMILY MEMBER-RELATED"/>
    <property type="match status" value="1"/>
</dbReference>
<dbReference type="AlphaFoldDB" id="A0A0F4ZJ96"/>
<keyword evidence="2" id="KW-0378">Hydrolase</keyword>
<accession>A0A0F4ZJ96</accession>
<dbReference type="InterPro" id="IPR006683">
    <property type="entry name" value="Thioestr_dom"/>
</dbReference>
<evidence type="ECO:0000256" key="2">
    <source>
        <dbReference type="ARBA" id="ARBA00022801"/>
    </source>
</evidence>
<dbReference type="GO" id="GO:0047617">
    <property type="term" value="F:fatty acyl-CoA hydrolase activity"/>
    <property type="evidence" value="ECO:0007669"/>
    <property type="project" value="InterPro"/>
</dbReference>
<dbReference type="InterPro" id="IPR039298">
    <property type="entry name" value="ACOT13"/>
</dbReference>
<proteinExistence type="inferred from homology"/>
<dbReference type="PANTHER" id="PTHR21660:SF11">
    <property type="entry name" value="FAMILY PROTEIN, PUTATIVE (AFU_ORTHOLOGUE AFUA_4G04355)-RELATED"/>
    <property type="match status" value="1"/>
</dbReference>
<dbReference type="InterPro" id="IPR029069">
    <property type="entry name" value="HotDog_dom_sf"/>
</dbReference>
<protein>
    <recommendedName>
        <fullName evidence="3">Thioesterase domain-containing protein</fullName>
    </recommendedName>
</protein>
<organism evidence="4 5">
    <name type="scientific">Thielaviopsis punctulata</name>
    <dbReference type="NCBI Taxonomy" id="72032"/>
    <lineage>
        <taxon>Eukaryota</taxon>
        <taxon>Fungi</taxon>
        <taxon>Dikarya</taxon>
        <taxon>Ascomycota</taxon>
        <taxon>Pezizomycotina</taxon>
        <taxon>Sordariomycetes</taxon>
        <taxon>Hypocreomycetidae</taxon>
        <taxon>Microascales</taxon>
        <taxon>Ceratocystidaceae</taxon>
        <taxon>Thielaviopsis</taxon>
    </lineage>
</organism>
<comment type="caution">
    <text evidence="4">The sequence shown here is derived from an EMBL/GenBank/DDBJ whole genome shotgun (WGS) entry which is preliminary data.</text>
</comment>
<gene>
    <name evidence="4" type="ORF">TD95_001162</name>
</gene>
<dbReference type="InterPro" id="IPR003736">
    <property type="entry name" value="PAAI_dom"/>
</dbReference>
<keyword evidence="5" id="KW-1185">Reference proteome</keyword>
<dbReference type="NCBIfam" id="TIGR00369">
    <property type="entry name" value="unchar_dom_1"/>
    <property type="match status" value="1"/>
</dbReference>
<comment type="similarity">
    <text evidence="1">Belongs to the thioesterase PaaI family.</text>
</comment>
<dbReference type="EMBL" id="LAEV01000468">
    <property type="protein sequence ID" value="KKA30166.1"/>
    <property type="molecule type" value="Genomic_DNA"/>
</dbReference>